<evidence type="ECO:0000313" key="1">
    <source>
        <dbReference type="EMBL" id="MDX8472161.1"/>
    </source>
</evidence>
<keyword evidence="2" id="KW-1185">Reference proteome</keyword>
<dbReference type="EMBL" id="JAVIIZ010000003">
    <property type="protein sequence ID" value="MDX8472161.1"/>
    <property type="molecule type" value="Genomic_DNA"/>
</dbReference>
<evidence type="ECO:0000313" key="2">
    <source>
        <dbReference type="Proteomes" id="UP001271780"/>
    </source>
</evidence>
<proteinExistence type="predicted"/>
<dbReference type="Proteomes" id="UP001271780">
    <property type="component" value="Unassembled WGS sequence"/>
</dbReference>
<accession>A0ABU4XD61</accession>
<organism evidence="1 2">
    <name type="scientific">Mesorhizobium dulcispinae</name>
    <dbReference type="NCBI Taxonomy" id="3072316"/>
    <lineage>
        <taxon>Bacteria</taxon>
        <taxon>Pseudomonadati</taxon>
        <taxon>Pseudomonadota</taxon>
        <taxon>Alphaproteobacteria</taxon>
        <taxon>Hyphomicrobiales</taxon>
        <taxon>Phyllobacteriaceae</taxon>
        <taxon>Mesorhizobium</taxon>
    </lineage>
</organism>
<dbReference type="RefSeq" id="WP_320316399.1">
    <property type="nucleotide sequence ID" value="NZ_JAVIIX010000004.1"/>
</dbReference>
<reference evidence="1 2" key="1">
    <citation type="submission" date="2023-08" db="EMBL/GenBank/DDBJ databases">
        <title>Implementing the SeqCode for naming new Mesorhizobium species isolated from Vachellia karroo root nodules.</title>
        <authorList>
            <person name="Van Lill M."/>
        </authorList>
    </citation>
    <scope>NUCLEOTIDE SEQUENCE [LARGE SCALE GENOMIC DNA]</scope>
    <source>
        <strain evidence="1 2">VK23A</strain>
    </source>
</reference>
<protein>
    <submittedName>
        <fullName evidence="1">Uncharacterized protein</fullName>
    </submittedName>
</protein>
<gene>
    <name evidence="1" type="ORF">RFM27_08775</name>
</gene>
<sequence length="118" mass="12571">MLMAHEKQPKPSSNNKYPRSSKFLYTLFSLGTVLAVSGCQYFNFGQPSAFSASQSGSAALINLKPNRVIQTRTAPVAVTSVSANPYFGNAAHICSPSGFGQQSHCFLRGSGPLSVQNI</sequence>
<comment type="caution">
    <text evidence="1">The sequence shown here is derived from an EMBL/GenBank/DDBJ whole genome shotgun (WGS) entry which is preliminary data.</text>
</comment>
<name>A0ABU4XD61_9HYPH</name>